<comment type="caution">
    <text evidence="1">The sequence shown here is derived from an EMBL/GenBank/DDBJ whole genome shotgun (WGS) entry which is preliminary data.</text>
</comment>
<evidence type="ECO:0008006" key="3">
    <source>
        <dbReference type="Google" id="ProtNLM"/>
    </source>
</evidence>
<proteinExistence type="predicted"/>
<reference evidence="1 2" key="1">
    <citation type="journal article" date="2019" name="J Genomics">
        <title>The Draft Genome of a Hydrogen-producing Cyanobacterium, Arthrospira platensis NIES-46.</title>
        <authorList>
            <person name="Suzuki S."/>
            <person name="Yamaguchi H."/>
            <person name="Kawachi M."/>
        </authorList>
    </citation>
    <scope>NUCLEOTIDE SEQUENCE [LARGE SCALE GENOMIC DNA]</scope>
    <source>
        <strain evidence="1 2">NIES-46</strain>
    </source>
</reference>
<organism evidence="1 2">
    <name type="scientific">Limnospira platensis NIES-46</name>
    <dbReference type="NCBI Taxonomy" id="1236695"/>
    <lineage>
        <taxon>Bacteria</taxon>
        <taxon>Bacillati</taxon>
        <taxon>Cyanobacteriota</taxon>
        <taxon>Cyanophyceae</taxon>
        <taxon>Oscillatoriophycideae</taxon>
        <taxon>Oscillatoriales</taxon>
        <taxon>Sirenicapillariaceae</taxon>
        <taxon>Limnospira</taxon>
    </lineage>
</organism>
<keyword evidence="2" id="KW-1185">Reference proteome</keyword>
<name>A0A5M3TFD3_LIMPL</name>
<protein>
    <recommendedName>
        <fullName evidence="3">Transposase</fullName>
    </recommendedName>
</protein>
<evidence type="ECO:0000313" key="1">
    <source>
        <dbReference type="EMBL" id="GCE96851.1"/>
    </source>
</evidence>
<evidence type="ECO:0000313" key="2">
    <source>
        <dbReference type="Proteomes" id="UP000326169"/>
    </source>
</evidence>
<accession>A0A5M3TFD3</accession>
<gene>
    <name evidence="1" type="ORF">NIES46_49250</name>
</gene>
<dbReference type="EMBL" id="BIMW01000287">
    <property type="protein sequence ID" value="GCE96851.1"/>
    <property type="molecule type" value="Genomic_DNA"/>
</dbReference>
<sequence>MLNLVLACLFSGLKQKRLENAWMHHSTIVLTYMRSAISENEAIALSPKWSRLGGGHETQPHYI</sequence>
<dbReference type="Proteomes" id="UP000326169">
    <property type="component" value="Unassembled WGS sequence"/>
</dbReference>